<dbReference type="Proteomes" id="UP000198210">
    <property type="component" value="Chromosome I"/>
</dbReference>
<keyword evidence="2" id="KW-1185">Reference proteome</keyword>
<organism evidence="1 2">
    <name type="scientific">Micromonospora siamensis</name>
    <dbReference type="NCBI Taxonomy" id="299152"/>
    <lineage>
        <taxon>Bacteria</taxon>
        <taxon>Bacillati</taxon>
        <taxon>Actinomycetota</taxon>
        <taxon>Actinomycetes</taxon>
        <taxon>Micromonosporales</taxon>
        <taxon>Micromonosporaceae</taxon>
        <taxon>Micromonospora</taxon>
    </lineage>
</organism>
<gene>
    <name evidence="1" type="ORF">GA0074704_0859</name>
</gene>
<sequence>MTGAPPAETLIEEAWDDEDGEASEDLGSGYFTDRSRLAALSAALPFVATYFVRSDQLRLQPAAVVGTHSVNVPGQTRQAVDPVLAALRLRAALVSGRQLIEVLVVVLRNANFRYEQVRDVQVGHLHGRLDVPRYLQQRGRRSSPRHYPVVDLQRSRVTPENTLAAFALHWLVAELDVCLLLLGQTAGAPEGRAAAQTRADLVRLGTHPTFRAAAVEAARAAQRETVGELLDRVEARLRAGHVTRAGGYEQLAAWVRRAISGEPEVAEGELAAAFYGPQFDDKLFELWCLAQLTAAISRLLGPPRYAAPHLLQRDTRSPLFIWDAGADTVELFFQPALAVLVEADNRWWYQPGGRQLRAFPDLGIRCRHVDSAAEVILVDAKLRRRTARGQELYKLLGYFANAGRPVRLGGLIFHEPKGFGSYGNRNRLQTGLGDGAGTIEVIAVEPGDVEGSARAFDVLARLVVAATGVPADQVEVLTRDDDEEGDTAERAGARAQALAVAQLQTLAGQFPSHVLETTSAHLRALLEDAWPQLGEEVQRMVKTAVHFGVTAPDGADLAGPVLGLCAPIERLLRERLAMPALSGVRGQPGCNAERWTLGTMLLRLREALGGGNGIVARQLRQHMDGEGLDLSSLATLVTDLDHLRSRYRNKAAHQGLMERPQWNEVFRLVLRSDDALLPRLVSFFPAASD</sequence>
<name>A0A1C5H0S9_9ACTN</name>
<protein>
    <recommendedName>
        <fullName evidence="3">PD-(D/E)XK nuclease superfamily protein</fullName>
    </recommendedName>
</protein>
<evidence type="ECO:0000313" key="1">
    <source>
        <dbReference type="EMBL" id="SCG39679.1"/>
    </source>
</evidence>
<reference evidence="1 2" key="1">
    <citation type="submission" date="2016-06" db="EMBL/GenBank/DDBJ databases">
        <authorList>
            <person name="Kjaerup R.B."/>
            <person name="Dalgaard T.S."/>
            <person name="Juul-Madsen H.R."/>
        </authorList>
    </citation>
    <scope>NUCLEOTIDE SEQUENCE [LARGE SCALE GENOMIC DNA]</scope>
    <source>
        <strain evidence="1 2">DSM 45097</strain>
    </source>
</reference>
<dbReference type="AlphaFoldDB" id="A0A1C5H0S9"/>
<evidence type="ECO:0000313" key="2">
    <source>
        <dbReference type="Proteomes" id="UP000198210"/>
    </source>
</evidence>
<proteinExistence type="predicted"/>
<evidence type="ECO:0008006" key="3">
    <source>
        <dbReference type="Google" id="ProtNLM"/>
    </source>
</evidence>
<dbReference type="EMBL" id="LT607751">
    <property type="protein sequence ID" value="SCG39679.1"/>
    <property type="molecule type" value="Genomic_DNA"/>
</dbReference>
<accession>A0A1C5H0S9</accession>